<reference evidence="3" key="2">
    <citation type="submission" date="2025-08" db="UniProtKB">
        <authorList>
            <consortium name="RefSeq"/>
        </authorList>
    </citation>
    <scope>IDENTIFICATION</scope>
    <source>
        <tissue evidence="3">Leaves</tissue>
    </source>
</reference>
<dbReference type="InterPro" id="IPR002156">
    <property type="entry name" value="RNaseH_domain"/>
</dbReference>
<organism evidence="2 3">
    <name type="scientific">Coffea arabica</name>
    <name type="common">Arabian coffee</name>
    <dbReference type="NCBI Taxonomy" id="13443"/>
    <lineage>
        <taxon>Eukaryota</taxon>
        <taxon>Viridiplantae</taxon>
        <taxon>Streptophyta</taxon>
        <taxon>Embryophyta</taxon>
        <taxon>Tracheophyta</taxon>
        <taxon>Spermatophyta</taxon>
        <taxon>Magnoliopsida</taxon>
        <taxon>eudicotyledons</taxon>
        <taxon>Gunneridae</taxon>
        <taxon>Pentapetalae</taxon>
        <taxon>asterids</taxon>
        <taxon>lamiids</taxon>
        <taxon>Gentianales</taxon>
        <taxon>Rubiaceae</taxon>
        <taxon>Ixoroideae</taxon>
        <taxon>Gardenieae complex</taxon>
        <taxon>Bertiereae - Coffeeae clade</taxon>
        <taxon>Coffeeae</taxon>
        <taxon>Coffea</taxon>
    </lineage>
</organism>
<dbReference type="PANTHER" id="PTHR47723:SF19">
    <property type="entry name" value="POLYNUCLEOTIDYL TRANSFERASE, RIBONUCLEASE H-LIKE SUPERFAMILY PROTEIN"/>
    <property type="match status" value="1"/>
</dbReference>
<reference evidence="2" key="1">
    <citation type="journal article" date="2025" name="Foods">
        <title>Unveiling the Microbial Signatures of Arabica Coffee Cherries: Insights into Ripeness Specific Diversity, Functional Traits, and Implications for Quality and Safety.</title>
        <authorList>
            <consortium name="RefSeq"/>
            <person name="Tenea G.N."/>
            <person name="Cifuentes V."/>
            <person name="Reyes P."/>
            <person name="Cevallos-Vallejos M."/>
        </authorList>
    </citation>
    <scope>NUCLEOTIDE SEQUENCE [LARGE SCALE GENOMIC DNA]</scope>
</reference>
<dbReference type="SUPFAM" id="SSF53098">
    <property type="entry name" value="Ribonuclease H-like"/>
    <property type="match status" value="1"/>
</dbReference>
<name>A0ABM4W3I3_COFAR</name>
<dbReference type="PANTHER" id="PTHR47723">
    <property type="entry name" value="OS05G0353850 PROTEIN"/>
    <property type="match status" value="1"/>
</dbReference>
<dbReference type="InterPro" id="IPR053151">
    <property type="entry name" value="RNase_H-like"/>
</dbReference>
<gene>
    <name evidence="3" type="primary">LOC140016674</name>
</gene>
<dbReference type="InterPro" id="IPR044730">
    <property type="entry name" value="RNase_H-like_dom_plant"/>
</dbReference>
<dbReference type="Gene3D" id="3.30.420.10">
    <property type="entry name" value="Ribonuclease H-like superfamily/Ribonuclease H"/>
    <property type="match status" value="1"/>
</dbReference>
<dbReference type="Proteomes" id="UP001652660">
    <property type="component" value="Chromosome 1e"/>
</dbReference>
<keyword evidence="2" id="KW-1185">Reference proteome</keyword>
<dbReference type="PROSITE" id="PS50879">
    <property type="entry name" value="RNASE_H_1"/>
    <property type="match status" value="1"/>
</dbReference>
<proteinExistence type="predicted"/>
<evidence type="ECO:0000259" key="1">
    <source>
        <dbReference type="PROSITE" id="PS50879"/>
    </source>
</evidence>
<accession>A0ABM4W3I3</accession>
<dbReference type="Pfam" id="PF13456">
    <property type="entry name" value="RVT_3"/>
    <property type="match status" value="1"/>
</dbReference>
<dbReference type="RefSeq" id="XP_071926356.1">
    <property type="nucleotide sequence ID" value="XM_072070255.1"/>
</dbReference>
<dbReference type="InterPro" id="IPR036397">
    <property type="entry name" value="RNaseH_sf"/>
</dbReference>
<sequence>MGFQMMPSKCLCCTEGETETVEHTFSEGQVAKDVWNYFTSMCGLTHGGSSLRARIAAWWMSPPRSAHKRIIFSLMPSFICWHIWKARNASMFDGTRMHPTTICQAVFSDIKAGVEIHFNMTLGLFSFPQLYEWSGRQNSLITFQLVRWKARELGCLTLNTDGCSKGNPGLSGGGGVLRDSSGVPLLAFSAFFGIRSSLQAEALAMLTGIQLCVEREFAKVEIQSDSQVLVGILQHCFRCPWQIRNEIEQIWDLKVDVVRISHCFRETNRVADILANVGVSHPQQGCVIFDDISVFPKLAKGEIRLDKLRMSSVRRIEGDVMQIIHGKARYP</sequence>
<dbReference type="CDD" id="cd06222">
    <property type="entry name" value="RNase_H_like"/>
    <property type="match status" value="1"/>
</dbReference>
<protein>
    <recommendedName>
        <fullName evidence="1">RNase H type-1 domain-containing protein</fullName>
    </recommendedName>
</protein>
<evidence type="ECO:0000313" key="2">
    <source>
        <dbReference type="Proteomes" id="UP001652660"/>
    </source>
</evidence>
<dbReference type="GeneID" id="140016674"/>
<evidence type="ECO:0000313" key="3">
    <source>
        <dbReference type="RefSeq" id="XP_071926356.1"/>
    </source>
</evidence>
<feature type="domain" description="RNase H type-1" evidence="1">
    <location>
        <begin position="152"/>
        <end position="280"/>
    </location>
</feature>
<dbReference type="InterPro" id="IPR012337">
    <property type="entry name" value="RNaseH-like_sf"/>
</dbReference>